<dbReference type="Proteomes" id="UP000509346">
    <property type="component" value="Chromosome"/>
</dbReference>
<dbReference type="AlphaFoldDB" id="A0A7D5PB91"/>
<keyword evidence="2" id="KW-1185">Reference proteome</keyword>
<dbReference type="GeneID" id="56083339"/>
<evidence type="ECO:0000313" key="2">
    <source>
        <dbReference type="Proteomes" id="UP000509346"/>
    </source>
</evidence>
<dbReference type="RefSeq" id="WP_179922773.1">
    <property type="nucleotide sequence ID" value="NZ_CP058909.1"/>
</dbReference>
<proteinExistence type="predicted"/>
<accession>A0A7D5PB91</accession>
<reference evidence="1 2" key="1">
    <citation type="submission" date="2020-07" db="EMBL/GenBank/DDBJ databases">
        <title>Halosimplex litoreum sp. nov. and Halosimplex rubrum sp. nov., isolated from different salt environments.</title>
        <authorList>
            <person name="Cui H."/>
        </authorList>
    </citation>
    <scope>NUCLEOTIDE SEQUENCE [LARGE SCALE GENOMIC DNA]</scope>
    <source>
        <strain evidence="1 2">R2</strain>
    </source>
</reference>
<dbReference type="EMBL" id="CP058909">
    <property type="protein sequence ID" value="QLH82305.1"/>
    <property type="molecule type" value="Genomic_DNA"/>
</dbReference>
<dbReference type="KEGG" id="hpel:HZS54_12080"/>
<protein>
    <submittedName>
        <fullName evidence="1">Uncharacterized protein</fullName>
    </submittedName>
</protein>
<name>A0A7D5PB91_9EURY</name>
<evidence type="ECO:0000313" key="1">
    <source>
        <dbReference type="EMBL" id="QLH82305.1"/>
    </source>
</evidence>
<sequence>MTDKPSTETLPFEVAGVEGGEDILELTYRNEIGNSVTRRTYRHAGDSVHETDEEWMFNYRTGEWERVHQFTREYDLDDDGDTLVGDGSGWDGAGRSWRDWFKARHFKRLEIRYQHDTIPDAETGQTTRSTAVA</sequence>
<gene>
    <name evidence="1" type="ORF">HZS54_12080</name>
</gene>
<organism evidence="1 2">
    <name type="scientific">Halosimplex pelagicum</name>
    <dbReference type="NCBI Taxonomy" id="869886"/>
    <lineage>
        <taxon>Archaea</taxon>
        <taxon>Methanobacteriati</taxon>
        <taxon>Methanobacteriota</taxon>
        <taxon>Stenosarchaea group</taxon>
        <taxon>Halobacteria</taxon>
        <taxon>Halobacteriales</taxon>
        <taxon>Haloarculaceae</taxon>
        <taxon>Halosimplex</taxon>
    </lineage>
</organism>